<dbReference type="EMBL" id="CP018477">
    <property type="protein sequence ID" value="ASV74189.1"/>
    <property type="molecule type" value="Genomic_DNA"/>
</dbReference>
<dbReference type="GO" id="GO:0046872">
    <property type="term" value="F:metal ion binding"/>
    <property type="evidence" value="ECO:0007669"/>
    <property type="project" value="UniProtKB-KW"/>
</dbReference>
<gene>
    <name evidence="4" type="ORF">THTE_1587</name>
</gene>
<dbReference type="GO" id="GO:0019752">
    <property type="term" value="P:carboxylic acid metabolic process"/>
    <property type="evidence" value="ECO:0007669"/>
    <property type="project" value="UniProtKB-ARBA"/>
</dbReference>
<dbReference type="InterPro" id="IPR036663">
    <property type="entry name" value="Fumarylacetoacetase_C_sf"/>
</dbReference>
<dbReference type="KEGG" id="ttf:THTE_1587"/>
<keyword evidence="4" id="KW-0378">Hydrolase</keyword>
<evidence type="ECO:0000313" key="4">
    <source>
        <dbReference type="EMBL" id="ASV74189.1"/>
    </source>
</evidence>
<keyword evidence="2" id="KW-0479">Metal-binding</keyword>
<dbReference type="GO" id="GO:0016787">
    <property type="term" value="F:hydrolase activity"/>
    <property type="evidence" value="ECO:0007669"/>
    <property type="project" value="UniProtKB-KW"/>
</dbReference>
<dbReference type="InterPro" id="IPR051121">
    <property type="entry name" value="FAH"/>
</dbReference>
<organism evidence="4 5">
    <name type="scientific">Thermogutta terrifontis</name>
    <dbReference type="NCBI Taxonomy" id="1331910"/>
    <lineage>
        <taxon>Bacteria</taxon>
        <taxon>Pseudomonadati</taxon>
        <taxon>Planctomycetota</taxon>
        <taxon>Planctomycetia</taxon>
        <taxon>Pirellulales</taxon>
        <taxon>Thermoguttaceae</taxon>
        <taxon>Thermogutta</taxon>
    </lineage>
</organism>
<dbReference type="Pfam" id="PF01557">
    <property type="entry name" value="FAA_hydrolase"/>
    <property type="match status" value="1"/>
</dbReference>
<dbReference type="InterPro" id="IPR011234">
    <property type="entry name" value="Fumarylacetoacetase-like_C"/>
</dbReference>
<dbReference type="FunFam" id="3.90.850.10:FF:000002">
    <property type="entry name" value="2-hydroxyhepta-2,4-diene-1,7-dioate isomerase"/>
    <property type="match status" value="1"/>
</dbReference>
<evidence type="ECO:0000313" key="5">
    <source>
        <dbReference type="Proteomes" id="UP000215086"/>
    </source>
</evidence>
<dbReference type="PANTHER" id="PTHR42796">
    <property type="entry name" value="FUMARYLACETOACETATE HYDROLASE DOMAIN-CONTAINING PROTEIN 2A-RELATED"/>
    <property type="match status" value="1"/>
</dbReference>
<evidence type="ECO:0000259" key="3">
    <source>
        <dbReference type="Pfam" id="PF01557"/>
    </source>
</evidence>
<feature type="domain" description="Fumarylacetoacetase-like C-terminal" evidence="3">
    <location>
        <begin position="75"/>
        <end position="282"/>
    </location>
</feature>
<evidence type="ECO:0000256" key="1">
    <source>
        <dbReference type="ARBA" id="ARBA00010211"/>
    </source>
</evidence>
<dbReference type="Proteomes" id="UP000215086">
    <property type="component" value="Chromosome"/>
</dbReference>
<reference evidence="4 5" key="1">
    <citation type="journal article" name="Front. Microbiol.">
        <title>Sugar Metabolism of the First Thermophilic Planctomycete Thermogutta terrifontis: Comparative Genomic and Transcriptomic Approaches.</title>
        <authorList>
            <person name="Elcheninov A.G."/>
            <person name="Menzel P."/>
            <person name="Gudbergsdottir S.R."/>
            <person name="Slesarev A.I."/>
            <person name="Kadnikov V.V."/>
            <person name="Krogh A."/>
            <person name="Bonch-Osmolovskaya E.A."/>
            <person name="Peng X."/>
            <person name="Kublanov I.V."/>
        </authorList>
    </citation>
    <scope>NUCLEOTIDE SEQUENCE [LARGE SCALE GENOMIC DNA]</scope>
    <source>
        <strain evidence="4 5">R1</strain>
    </source>
</reference>
<dbReference type="OrthoDB" id="9805307at2"/>
<name>A0A286RDZ7_9BACT</name>
<dbReference type="SUPFAM" id="SSF56529">
    <property type="entry name" value="FAH"/>
    <property type="match status" value="1"/>
</dbReference>
<keyword evidence="5" id="KW-1185">Reference proteome</keyword>
<protein>
    <submittedName>
        <fullName evidence="4">Fumarylacetoacetate hydrolase family protein</fullName>
    </submittedName>
</protein>
<accession>A0A286RDZ7</accession>
<sequence length="289" mass="31387">MRLVSYVSPEGPRAAIVRDGEIVDLHQNEPALPTDLGAVLAMGEDAWSFLRRVEDQGKALGETVRLTAPIPKPRKVICVGLNYADHAAETGATPPPEPVIFNKFPTTIIGPEEAIHLPSDSREVDYEAELVVVIGRSGRRIPEQEAMNYVAGYMCGNDVSARDWQLKKPGGQWLLGKSFDTFAPTGPHLVTKDEIENPHDLGIRLILNGNVMQDSRTSQFIFSIPRLIAYVSRVCTLEPGDLIFTGTPGGVGFTRNPPVFLRAGDVVEVEIEGIGKLSNPVVASRLADA</sequence>
<dbReference type="RefSeq" id="WP_095414581.1">
    <property type="nucleotide sequence ID" value="NZ_CP018477.1"/>
</dbReference>
<dbReference type="Gene3D" id="3.90.850.10">
    <property type="entry name" value="Fumarylacetoacetase-like, C-terminal domain"/>
    <property type="match status" value="1"/>
</dbReference>
<dbReference type="AlphaFoldDB" id="A0A286RDZ7"/>
<comment type="similarity">
    <text evidence="1">Belongs to the FAH family.</text>
</comment>
<evidence type="ECO:0000256" key="2">
    <source>
        <dbReference type="ARBA" id="ARBA00022723"/>
    </source>
</evidence>
<dbReference type="PANTHER" id="PTHR42796:SF4">
    <property type="entry name" value="FUMARYLACETOACETATE HYDROLASE DOMAIN-CONTAINING PROTEIN 2A"/>
    <property type="match status" value="1"/>
</dbReference>
<dbReference type="GO" id="GO:0016853">
    <property type="term" value="F:isomerase activity"/>
    <property type="evidence" value="ECO:0007669"/>
    <property type="project" value="UniProtKB-ARBA"/>
</dbReference>
<proteinExistence type="inferred from homology"/>